<feature type="transmembrane region" description="Helical" evidence="1">
    <location>
        <begin position="94"/>
        <end position="119"/>
    </location>
</feature>
<keyword evidence="1" id="KW-1133">Transmembrane helix</keyword>
<accession>A0A345BET3</accession>
<feature type="transmembrane region" description="Helical" evidence="1">
    <location>
        <begin position="24"/>
        <end position="50"/>
    </location>
</feature>
<keyword evidence="1" id="KW-0472">Membrane</keyword>
<protein>
    <submittedName>
        <fullName evidence="2">Odorant receptors OR2.1</fullName>
    </submittedName>
</protein>
<organism evidence="2">
    <name type="scientific">Lobesia botrana</name>
    <dbReference type="NCBI Taxonomy" id="209534"/>
    <lineage>
        <taxon>Eukaryota</taxon>
        <taxon>Metazoa</taxon>
        <taxon>Ecdysozoa</taxon>
        <taxon>Arthropoda</taxon>
        <taxon>Hexapoda</taxon>
        <taxon>Insecta</taxon>
        <taxon>Pterygota</taxon>
        <taxon>Neoptera</taxon>
        <taxon>Endopterygota</taxon>
        <taxon>Lepidoptera</taxon>
        <taxon>Glossata</taxon>
        <taxon>Ditrysia</taxon>
        <taxon>Tortricoidea</taxon>
        <taxon>Tortricidae</taxon>
        <taxon>Olethreutinae</taxon>
        <taxon>Olethreutini</taxon>
        <taxon>Lobesia</taxon>
    </lineage>
</organism>
<reference evidence="2" key="1">
    <citation type="journal article" date="2018" name="Comp. Biochem. Physiol. Part D Genomics Proteomics">
        <title>Analysis of the grapevine moth Lobesia botrana antennal transcriptome and expression of odorant-binding and chemosensory proteins.</title>
        <authorList>
            <person name="Rojas V."/>
            <person name="Jimenez H."/>
            <person name="Palma-Millanao R."/>
            <person name="Gonzalez-Gonzalez A."/>
            <person name="Machuca J."/>
            <person name="Godoy R."/>
            <person name="Ceballos R."/>
            <person name="Mutis A."/>
            <person name="Venthur H."/>
        </authorList>
    </citation>
    <scope>NUCLEOTIDE SEQUENCE</scope>
</reference>
<evidence type="ECO:0000256" key="1">
    <source>
        <dbReference type="SAM" id="Phobius"/>
    </source>
</evidence>
<dbReference type="AlphaFoldDB" id="A0A345BET3"/>
<keyword evidence="1" id="KW-0812">Transmembrane</keyword>
<sequence length="120" mass="14140">MMRDYLFEFHLFYYKDQSQYSAKIFALIHILSGTFTLYVLCQMVIGMSLFNLKSLYNNYSRGMFSDQRPANSTFEHAVYLYSPEEFSYVNITGYWILVIWNIPVSYFVTCGMCGFDLLVS</sequence>
<name>A0A345BET3_9NEOP</name>
<proteinExistence type="evidence at transcript level"/>
<evidence type="ECO:0000313" key="2">
    <source>
        <dbReference type="EMBL" id="AXF48757.1"/>
    </source>
</evidence>
<keyword evidence="2" id="KW-0675">Receptor</keyword>
<dbReference type="EMBL" id="MG816572">
    <property type="protein sequence ID" value="AXF48757.1"/>
    <property type="molecule type" value="mRNA"/>
</dbReference>